<evidence type="ECO:0000313" key="2">
    <source>
        <dbReference type="Proteomes" id="UP000777784"/>
    </source>
</evidence>
<dbReference type="InterPro" id="IPR036694">
    <property type="entry name" value="Dodecin-like_sf"/>
</dbReference>
<gene>
    <name evidence="1" type="ORF">KJ970_11850</name>
</gene>
<dbReference type="SUPFAM" id="SSF89807">
    <property type="entry name" value="Dodecin-like"/>
    <property type="match status" value="1"/>
</dbReference>
<dbReference type="AlphaFoldDB" id="A0A948S0J6"/>
<dbReference type="PANTHER" id="PTHR39324:SF1">
    <property type="entry name" value="CALCIUM DODECIN"/>
    <property type="match status" value="1"/>
</dbReference>
<name>A0A948S0J6_UNCEI</name>
<dbReference type="PANTHER" id="PTHR39324">
    <property type="entry name" value="CALCIUM DODECIN"/>
    <property type="match status" value="1"/>
</dbReference>
<sequence>MSIVKVIEVIAGSPDGWAEAGQQAVTDASKTVKNIKHFYVENMTAVVENNKIVEYRINGNISFIVG</sequence>
<dbReference type="Pfam" id="PF07311">
    <property type="entry name" value="Dodecin"/>
    <property type="match status" value="1"/>
</dbReference>
<dbReference type="InterPro" id="IPR009923">
    <property type="entry name" value="Dodecin"/>
</dbReference>
<organism evidence="1 2">
    <name type="scientific">Eiseniibacteriota bacterium</name>
    <dbReference type="NCBI Taxonomy" id="2212470"/>
    <lineage>
        <taxon>Bacteria</taxon>
        <taxon>Candidatus Eiseniibacteriota</taxon>
    </lineage>
</organism>
<dbReference type="Gene3D" id="3.30.1660.10">
    <property type="entry name" value="Flavin-binding protein dodecin"/>
    <property type="match status" value="1"/>
</dbReference>
<evidence type="ECO:0000313" key="1">
    <source>
        <dbReference type="EMBL" id="MBU2691609.1"/>
    </source>
</evidence>
<proteinExistence type="predicted"/>
<reference evidence="1" key="1">
    <citation type="submission" date="2021-05" db="EMBL/GenBank/DDBJ databases">
        <title>Energy efficiency and biological interactions define the core microbiome of deep oligotrophic groundwater.</title>
        <authorList>
            <person name="Mehrshad M."/>
            <person name="Lopez-Fernandez M."/>
            <person name="Bell E."/>
            <person name="Bernier-Latmani R."/>
            <person name="Bertilsson S."/>
            <person name="Dopson M."/>
        </authorList>
    </citation>
    <scope>NUCLEOTIDE SEQUENCE</scope>
    <source>
        <strain evidence="1">Modern_marine.mb.64</strain>
    </source>
</reference>
<dbReference type="Proteomes" id="UP000777784">
    <property type="component" value="Unassembled WGS sequence"/>
</dbReference>
<accession>A0A948S0J6</accession>
<protein>
    <submittedName>
        <fullName evidence="1">Dodecin family protein</fullName>
    </submittedName>
</protein>
<dbReference type="EMBL" id="JAHJDP010000067">
    <property type="protein sequence ID" value="MBU2691609.1"/>
    <property type="molecule type" value="Genomic_DNA"/>
</dbReference>
<dbReference type="InterPro" id="IPR025543">
    <property type="entry name" value="Dodecin-like"/>
</dbReference>
<comment type="caution">
    <text evidence="1">The sequence shown here is derived from an EMBL/GenBank/DDBJ whole genome shotgun (WGS) entry which is preliminary data.</text>
</comment>